<accession>A0A9J8CHU0</accession>
<protein>
    <recommendedName>
        <fullName evidence="2">Reverse transcriptase domain-containing protein</fullName>
    </recommendedName>
</protein>
<dbReference type="SUPFAM" id="SSF56672">
    <property type="entry name" value="DNA/RNA polymerases"/>
    <property type="match status" value="1"/>
</dbReference>
<keyword evidence="4" id="KW-1185">Reference proteome</keyword>
<keyword evidence="1" id="KW-0812">Transmembrane</keyword>
<proteinExistence type="predicted"/>
<dbReference type="Pfam" id="PF00078">
    <property type="entry name" value="RVT_1"/>
    <property type="match status" value="1"/>
</dbReference>
<dbReference type="InterPro" id="IPR043502">
    <property type="entry name" value="DNA/RNA_pol_sf"/>
</dbReference>
<dbReference type="AlphaFoldDB" id="A0A9J8CHU0"/>
<evidence type="ECO:0000313" key="3">
    <source>
        <dbReference type="Ensembl" id="ENSCCRP00000169464.1"/>
    </source>
</evidence>
<dbReference type="Ensembl" id="ENSCCRT00000110009.1">
    <property type="protein sequence ID" value="ENSCCRP00000140098.1"/>
    <property type="gene ID" value="ENSCCRG00000068277.1"/>
</dbReference>
<sequence length="130" mass="14766">HVLYNNRPFIYFLGDTVKTDKIKQCVISTLSFNFKSRPSTVTTGVPQSSVLGPLLFIIYLLPLGYILRKYGIHFHCYADDTQLYLSSKPSSSFPPPSLTRCLAEIKDWLSASFLKLNSDKTEILLVQNLF</sequence>
<dbReference type="PANTHER" id="PTHR33332">
    <property type="entry name" value="REVERSE TRANSCRIPTASE DOMAIN-CONTAINING PROTEIN"/>
    <property type="match status" value="1"/>
</dbReference>
<organism evidence="3 4">
    <name type="scientific">Cyprinus carpio carpio</name>
    <dbReference type="NCBI Taxonomy" id="630221"/>
    <lineage>
        <taxon>Eukaryota</taxon>
        <taxon>Metazoa</taxon>
        <taxon>Chordata</taxon>
        <taxon>Craniata</taxon>
        <taxon>Vertebrata</taxon>
        <taxon>Euteleostomi</taxon>
        <taxon>Actinopterygii</taxon>
        <taxon>Neopterygii</taxon>
        <taxon>Teleostei</taxon>
        <taxon>Ostariophysi</taxon>
        <taxon>Cypriniformes</taxon>
        <taxon>Cyprinidae</taxon>
        <taxon>Cyprininae</taxon>
        <taxon>Cyprinus</taxon>
    </lineage>
</organism>
<evidence type="ECO:0000256" key="1">
    <source>
        <dbReference type="SAM" id="Phobius"/>
    </source>
</evidence>
<evidence type="ECO:0000259" key="2">
    <source>
        <dbReference type="PROSITE" id="PS50878"/>
    </source>
</evidence>
<name>A0A9J8CHU0_CYPCA</name>
<dbReference type="Proteomes" id="UP001108240">
    <property type="component" value="Unplaced"/>
</dbReference>
<keyword evidence="1" id="KW-0472">Membrane</keyword>
<dbReference type="PROSITE" id="PS50878">
    <property type="entry name" value="RT_POL"/>
    <property type="match status" value="1"/>
</dbReference>
<feature type="transmembrane region" description="Helical" evidence="1">
    <location>
        <begin position="50"/>
        <end position="67"/>
    </location>
</feature>
<feature type="domain" description="Reverse transcriptase" evidence="2">
    <location>
        <begin position="1"/>
        <end position="130"/>
    </location>
</feature>
<dbReference type="GeneTree" id="ENSGT01150000286909"/>
<dbReference type="Ensembl" id="ENSCCRT00000112407.1">
    <property type="protein sequence ID" value="ENSCCRP00000169464.1"/>
    <property type="gene ID" value="ENSCCRG00000068277.1"/>
</dbReference>
<reference evidence="3" key="1">
    <citation type="submission" date="2025-05" db="UniProtKB">
        <authorList>
            <consortium name="Ensembl"/>
        </authorList>
    </citation>
    <scope>IDENTIFICATION</scope>
</reference>
<dbReference type="InterPro" id="IPR000477">
    <property type="entry name" value="RT_dom"/>
</dbReference>
<evidence type="ECO:0000313" key="4">
    <source>
        <dbReference type="Proteomes" id="UP001108240"/>
    </source>
</evidence>
<keyword evidence="1" id="KW-1133">Transmembrane helix</keyword>